<dbReference type="Pfam" id="PF14365">
    <property type="entry name" value="Neprosin_AP"/>
    <property type="match status" value="1"/>
</dbReference>
<accession>A0A0K9PM97</accession>
<dbReference type="AlphaFoldDB" id="A0A0K9PM97"/>
<feature type="chain" id="PRO_5005527878" description="Neprosin PEP catalytic domain-containing protein" evidence="1">
    <location>
        <begin position="26"/>
        <end position="420"/>
    </location>
</feature>
<evidence type="ECO:0000256" key="1">
    <source>
        <dbReference type="SAM" id="SignalP"/>
    </source>
</evidence>
<dbReference type="InterPro" id="IPR025521">
    <property type="entry name" value="Neprosin_propep"/>
</dbReference>
<dbReference type="FunFam" id="3.90.1320.10:FF:000001">
    <property type="entry name" value="Putative carboxyl-terminal proteinase"/>
    <property type="match status" value="1"/>
</dbReference>
<proteinExistence type="predicted"/>
<evidence type="ECO:0000259" key="2">
    <source>
        <dbReference type="PROSITE" id="PS52045"/>
    </source>
</evidence>
<dbReference type="Pfam" id="PF03080">
    <property type="entry name" value="Neprosin"/>
    <property type="match status" value="1"/>
</dbReference>
<dbReference type="PANTHER" id="PTHR31589:SF254">
    <property type="entry name" value="OS01G0547133 PROTEIN"/>
    <property type="match status" value="1"/>
</dbReference>
<dbReference type="Proteomes" id="UP000036987">
    <property type="component" value="Unassembled WGS sequence"/>
</dbReference>
<protein>
    <recommendedName>
        <fullName evidence="2">Neprosin PEP catalytic domain-containing protein</fullName>
    </recommendedName>
</protein>
<dbReference type="OMA" id="FDHPMLQ"/>
<comment type="caution">
    <text evidence="3">The sequence shown here is derived from an EMBL/GenBank/DDBJ whole genome shotgun (WGS) entry which is preliminary data.</text>
</comment>
<gene>
    <name evidence="3" type="ORF">ZOSMA_1G00620</name>
</gene>
<dbReference type="PANTHER" id="PTHR31589">
    <property type="entry name" value="PROTEIN, PUTATIVE (DUF239)-RELATED-RELATED"/>
    <property type="match status" value="1"/>
</dbReference>
<dbReference type="PROSITE" id="PS52045">
    <property type="entry name" value="NEPROSIN_PEP_CD"/>
    <property type="match status" value="1"/>
</dbReference>
<feature type="signal peptide" evidence="1">
    <location>
        <begin position="1"/>
        <end position="25"/>
    </location>
</feature>
<evidence type="ECO:0000313" key="4">
    <source>
        <dbReference type="Proteomes" id="UP000036987"/>
    </source>
</evidence>
<keyword evidence="1" id="KW-0732">Signal</keyword>
<dbReference type="InterPro" id="IPR004314">
    <property type="entry name" value="Neprosin"/>
</dbReference>
<dbReference type="OrthoDB" id="1858978at2759"/>
<keyword evidence="4" id="KW-1185">Reference proteome</keyword>
<dbReference type="EMBL" id="LFYR01000729">
    <property type="protein sequence ID" value="KMZ70091.1"/>
    <property type="molecule type" value="Genomic_DNA"/>
</dbReference>
<reference evidence="4" key="1">
    <citation type="journal article" date="2016" name="Nature">
        <title>The genome of the seagrass Zostera marina reveals angiosperm adaptation to the sea.</title>
        <authorList>
            <person name="Olsen J.L."/>
            <person name="Rouze P."/>
            <person name="Verhelst B."/>
            <person name="Lin Y.-C."/>
            <person name="Bayer T."/>
            <person name="Collen J."/>
            <person name="Dattolo E."/>
            <person name="De Paoli E."/>
            <person name="Dittami S."/>
            <person name="Maumus F."/>
            <person name="Michel G."/>
            <person name="Kersting A."/>
            <person name="Lauritano C."/>
            <person name="Lohaus R."/>
            <person name="Toepel M."/>
            <person name="Tonon T."/>
            <person name="Vanneste K."/>
            <person name="Amirebrahimi M."/>
            <person name="Brakel J."/>
            <person name="Bostroem C."/>
            <person name="Chovatia M."/>
            <person name="Grimwood J."/>
            <person name="Jenkins J.W."/>
            <person name="Jueterbock A."/>
            <person name="Mraz A."/>
            <person name="Stam W.T."/>
            <person name="Tice H."/>
            <person name="Bornberg-Bauer E."/>
            <person name="Green P.J."/>
            <person name="Pearson G.A."/>
            <person name="Procaccini G."/>
            <person name="Duarte C.M."/>
            <person name="Schmutz J."/>
            <person name="Reusch T.B.H."/>
            <person name="Van de Peer Y."/>
        </authorList>
    </citation>
    <scope>NUCLEOTIDE SEQUENCE [LARGE SCALE GENOMIC DNA]</scope>
    <source>
        <strain evidence="4">cv. Finnish</strain>
    </source>
</reference>
<name>A0A0K9PM97_ZOSMR</name>
<feature type="domain" description="Neprosin PEP catalytic" evidence="2">
    <location>
        <begin position="166"/>
        <end position="420"/>
    </location>
</feature>
<sequence>MASSSYSSSIIIAIFVFFHLFPTNAVVVGNNTLRPVEELLKMKKVQAHLLRLNKPALKSIQTSDGDIIDCVLSHLQPAFDHPNLKGQKPMEPPERIPSSALDRYHHYTATTSASSNTTEIMMFLQSWRSSGESCPEGTVPVRRTTEADLLRASSIRRYGRKPVRRDSFVGTHEHAVGYMMGDEFYGAKASINVWEPQVSNPTEFSLSQIWIISGSFDDDLNTIESGWQVSPELYGDSKPRFFTYWTTDAYQATGCYNMLCSGFVQTSNRIAIGAPISPTSSYNGRQFDISLLIWKDPKHGNWWLQLAPGELVGYWPAFLFSHLSKHANMVQFGGEIVDSRPSGFHTATQMGSGHLPREGFGKSSYFRNLQVVDWDNSLVPTAGLQLLADHPDCYDLKGGWNTAWGDYFYYGGPGRNRGCP</sequence>
<evidence type="ECO:0000313" key="3">
    <source>
        <dbReference type="EMBL" id="KMZ70091.1"/>
    </source>
</evidence>
<dbReference type="Gene3D" id="3.90.1320.10">
    <property type="entry name" value="Outer-capsid protein sigma 3, large lobe"/>
    <property type="match status" value="1"/>
</dbReference>
<organism evidence="3 4">
    <name type="scientific">Zostera marina</name>
    <name type="common">Eelgrass</name>
    <dbReference type="NCBI Taxonomy" id="29655"/>
    <lineage>
        <taxon>Eukaryota</taxon>
        <taxon>Viridiplantae</taxon>
        <taxon>Streptophyta</taxon>
        <taxon>Embryophyta</taxon>
        <taxon>Tracheophyta</taxon>
        <taxon>Spermatophyta</taxon>
        <taxon>Magnoliopsida</taxon>
        <taxon>Liliopsida</taxon>
        <taxon>Zosteraceae</taxon>
        <taxon>Zostera</taxon>
    </lineage>
</organism>
<dbReference type="InterPro" id="IPR053168">
    <property type="entry name" value="Glutamic_endopeptidase"/>
</dbReference>
<dbReference type="STRING" id="29655.A0A0K9PM97"/>